<organism evidence="2 3">
    <name type="scientific">Xenopus laevis</name>
    <name type="common">African clawed frog</name>
    <dbReference type="NCBI Taxonomy" id="8355"/>
    <lineage>
        <taxon>Eukaryota</taxon>
        <taxon>Metazoa</taxon>
        <taxon>Chordata</taxon>
        <taxon>Craniata</taxon>
        <taxon>Vertebrata</taxon>
        <taxon>Euteleostomi</taxon>
        <taxon>Amphibia</taxon>
        <taxon>Batrachia</taxon>
        <taxon>Anura</taxon>
        <taxon>Pipoidea</taxon>
        <taxon>Pipidae</taxon>
        <taxon>Xenopodinae</taxon>
        <taxon>Xenopus</taxon>
        <taxon>Xenopus</taxon>
    </lineage>
</organism>
<dbReference type="Proteomes" id="UP000694892">
    <property type="component" value="Chromosome 8S"/>
</dbReference>
<sequence>MTKLFLVLSVPASAGLTPPTSSFPYPPVSRYCVQGLWAVQAQHGAEQWRCCIAVVLCFSADGCNSFQRREGLSLLCMGRHCLVFHSPIFHWGKEFCLTQAATPSTPHWVAIRICGFPLEQSQGPILRAWKGH</sequence>
<feature type="chain" id="PRO_5036986888" description="Secreted protein" evidence="1">
    <location>
        <begin position="23"/>
        <end position="132"/>
    </location>
</feature>
<reference evidence="3" key="1">
    <citation type="journal article" date="2016" name="Nature">
        <title>Genome evolution in the allotetraploid frog Xenopus laevis.</title>
        <authorList>
            <person name="Session A.M."/>
            <person name="Uno Y."/>
            <person name="Kwon T."/>
            <person name="Chapman J.A."/>
            <person name="Toyoda A."/>
            <person name="Takahashi S."/>
            <person name="Fukui A."/>
            <person name="Hikosaka A."/>
            <person name="Suzuki A."/>
            <person name="Kondo M."/>
            <person name="van Heeringen S.J."/>
            <person name="Quigley I."/>
            <person name="Heinz S."/>
            <person name="Ogino H."/>
            <person name="Ochi H."/>
            <person name="Hellsten U."/>
            <person name="Lyons J.B."/>
            <person name="Simakov O."/>
            <person name="Putnam N."/>
            <person name="Stites J."/>
            <person name="Kuroki Y."/>
            <person name="Tanaka T."/>
            <person name="Michiue T."/>
            <person name="Watanabe M."/>
            <person name="Bogdanovic O."/>
            <person name="Lister R."/>
            <person name="Georgiou G."/>
            <person name="Paranjpe S.S."/>
            <person name="van Kruijsbergen I."/>
            <person name="Shu S."/>
            <person name="Carlson J."/>
            <person name="Kinoshita T."/>
            <person name="Ohta Y."/>
            <person name="Mawaribuchi S."/>
            <person name="Jenkins J."/>
            <person name="Grimwood J."/>
            <person name="Schmutz J."/>
            <person name="Mitros T."/>
            <person name="Mozaffari S.V."/>
            <person name="Suzuki Y."/>
            <person name="Haramoto Y."/>
            <person name="Yamamoto T.S."/>
            <person name="Takagi C."/>
            <person name="Heald R."/>
            <person name="Miller K."/>
            <person name="Haudenschild C."/>
            <person name="Kitzman J."/>
            <person name="Nakayama T."/>
            <person name="Izutsu Y."/>
            <person name="Robert J."/>
            <person name="Fortriede J."/>
            <person name="Burns K."/>
            <person name="Lotay V."/>
            <person name="Karimi K."/>
            <person name="Yasuoka Y."/>
            <person name="Dichmann D.S."/>
            <person name="Flajnik M.F."/>
            <person name="Houston D.W."/>
            <person name="Shendure J."/>
            <person name="DuPasquier L."/>
            <person name="Vize P.D."/>
            <person name="Zorn A.M."/>
            <person name="Ito M."/>
            <person name="Marcotte E.M."/>
            <person name="Wallingford J.B."/>
            <person name="Ito Y."/>
            <person name="Asashima M."/>
            <person name="Ueno N."/>
            <person name="Matsuda Y."/>
            <person name="Veenstra G.J."/>
            <person name="Fujiyama A."/>
            <person name="Harland R.M."/>
            <person name="Taira M."/>
            <person name="Rokhsar D.S."/>
        </authorList>
    </citation>
    <scope>NUCLEOTIDE SEQUENCE [LARGE SCALE GENOMIC DNA]</scope>
    <source>
        <strain evidence="3">J</strain>
    </source>
</reference>
<proteinExistence type="predicted"/>
<name>A0A974C2I4_XENLA</name>
<evidence type="ECO:0000313" key="2">
    <source>
        <dbReference type="EMBL" id="OCT65413.1"/>
    </source>
</evidence>
<evidence type="ECO:0000256" key="1">
    <source>
        <dbReference type="SAM" id="SignalP"/>
    </source>
</evidence>
<dbReference type="EMBL" id="CM004481">
    <property type="protein sequence ID" value="OCT65413.1"/>
    <property type="molecule type" value="Genomic_DNA"/>
</dbReference>
<evidence type="ECO:0000313" key="3">
    <source>
        <dbReference type="Proteomes" id="UP000694892"/>
    </source>
</evidence>
<keyword evidence="1" id="KW-0732">Signal</keyword>
<accession>A0A974C2I4</accession>
<dbReference type="AlphaFoldDB" id="A0A974C2I4"/>
<protein>
    <recommendedName>
        <fullName evidence="4">Secreted protein</fullName>
    </recommendedName>
</protein>
<feature type="signal peptide" evidence="1">
    <location>
        <begin position="1"/>
        <end position="22"/>
    </location>
</feature>
<evidence type="ECO:0008006" key="4">
    <source>
        <dbReference type="Google" id="ProtNLM"/>
    </source>
</evidence>
<gene>
    <name evidence="2" type="ORF">XELAEV_18041653mg</name>
</gene>